<dbReference type="RefSeq" id="WP_344926399.1">
    <property type="nucleotide sequence ID" value="NZ_BAAAYK010000038.1"/>
</dbReference>
<dbReference type="PROSITE" id="PS51502">
    <property type="entry name" value="S_R_A_B_BARREL"/>
    <property type="match status" value="1"/>
</dbReference>
<dbReference type="Proteomes" id="UP001500483">
    <property type="component" value="Unassembled WGS sequence"/>
</dbReference>
<protein>
    <recommendedName>
        <fullName evidence="1">Stress-response A/B barrel domain-containing protein</fullName>
    </recommendedName>
</protein>
<name>A0ABP6RNL6_9PSEU</name>
<reference evidence="3" key="1">
    <citation type="journal article" date="2019" name="Int. J. Syst. Evol. Microbiol.">
        <title>The Global Catalogue of Microorganisms (GCM) 10K type strain sequencing project: providing services to taxonomists for standard genome sequencing and annotation.</title>
        <authorList>
            <consortium name="The Broad Institute Genomics Platform"/>
            <consortium name="The Broad Institute Genome Sequencing Center for Infectious Disease"/>
            <person name="Wu L."/>
            <person name="Ma J."/>
        </authorList>
    </citation>
    <scope>NUCLEOTIDE SEQUENCE [LARGE SCALE GENOMIC DNA]</scope>
    <source>
        <strain evidence="3">JCM 9687</strain>
    </source>
</reference>
<dbReference type="EMBL" id="BAAAYK010000038">
    <property type="protein sequence ID" value="GAA3357353.1"/>
    <property type="molecule type" value="Genomic_DNA"/>
</dbReference>
<feature type="domain" description="Stress-response A/B barrel" evidence="1">
    <location>
        <begin position="2"/>
        <end position="91"/>
    </location>
</feature>
<dbReference type="Gene3D" id="3.30.70.100">
    <property type="match status" value="1"/>
</dbReference>
<sequence length="142" mass="15704">MIYHGNRFTFRADADPERVEEALESLREQGRAIPAVRSFVVGPDHGGDYDYGAVFVLADLDGYQEYLVHPAHLATDRVGLPLVDRFASFDITDDPDPGLAERIAELHRRRYDGMPDIAALVSGLGEYRGSAAPGPHGERVRQ</sequence>
<keyword evidence="3" id="KW-1185">Reference proteome</keyword>
<proteinExistence type="predicted"/>
<organism evidence="2 3">
    <name type="scientific">Saccharopolyspora gregorii</name>
    <dbReference type="NCBI Taxonomy" id="33914"/>
    <lineage>
        <taxon>Bacteria</taxon>
        <taxon>Bacillati</taxon>
        <taxon>Actinomycetota</taxon>
        <taxon>Actinomycetes</taxon>
        <taxon>Pseudonocardiales</taxon>
        <taxon>Pseudonocardiaceae</taxon>
        <taxon>Saccharopolyspora</taxon>
    </lineage>
</organism>
<accession>A0ABP6RNL6</accession>
<dbReference type="SMART" id="SM00886">
    <property type="entry name" value="Dabb"/>
    <property type="match status" value="1"/>
</dbReference>
<dbReference type="Pfam" id="PF07876">
    <property type="entry name" value="Dabb"/>
    <property type="match status" value="1"/>
</dbReference>
<comment type="caution">
    <text evidence="2">The sequence shown here is derived from an EMBL/GenBank/DDBJ whole genome shotgun (WGS) entry which is preliminary data.</text>
</comment>
<dbReference type="InterPro" id="IPR011008">
    <property type="entry name" value="Dimeric_a/b-barrel"/>
</dbReference>
<evidence type="ECO:0000313" key="2">
    <source>
        <dbReference type="EMBL" id="GAA3357353.1"/>
    </source>
</evidence>
<gene>
    <name evidence="2" type="ORF">GCM10020366_25040</name>
</gene>
<evidence type="ECO:0000313" key="3">
    <source>
        <dbReference type="Proteomes" id="UP001500483"/>
    </source>
</evidence>
<dbReference type="InterPro" id="IPR013097">
    <property type="entry name" value="Dabb"/>
</dbReference>
<evidence type="ECO:0000259" key="1">
    <source>
        <dbReference type="PROSITE" id="PS51502"/>
    </source>
</evidence>
<dbReference type="SUPFAM" id="SSF54909">
    <property type="entry name" value="Dimeric alpha+beta barrel"/>
    <property type="match status" value="1"/>
</dbReference>